<dbReference type="Gene3D" id="3.40.50.11350">
    <property type="match status" value="1"/>
</dbReference>
<dbReference type="OrthoDB" id="2014825at2759"/>
<sequence>MGNSFPCRICVVGFLIGVCLATLFLAALMTSLGTFAFGGNSFSTFSNGITSWDSSSDIINMVTKGDCNLKPRETEKVMCSEQTSDDNIDERVSFLYSAWSALLDESTKGEASERLKSNGAYPPWCNDPNVKFLVADWDRVKRFGMGAQIAGMCGLLAIAINEKRVLVTNYYNRADHDGCRGPSRSSWSCYFFPETSQECRDRALQLMKEKKAWEKGIITGRHNYTTEQIWFDKAPRQVLNISTISFITFKAEAWGEPWIYLQPTTDVNGTLIASHGRMDTRWWRAQGVRYLMRFQTQYTCNLLNAERHSAFGGKLLNWFLQHPLKNGWSHKPWMPRPLISMHVRMGDKASEMKVVGFEEYMNLAERTRKRFPHVHNILVSTEMQEVIDKLRSYPHWNFYYTNVTRQVGNTSMADYTTSLGRKTSTNYPLVNFLMAAESDFFIGALGSTWSYLIDGMRNTGGKVMAGYLSVNKDRYW</sequence>
<accession>A0A6A4L155</accession>
<evidence type="ECO:0000313" key="2">
    <source>
        <dbReference type="Proteomes" id="UP000428333"/>
    </source>
</evidence>
<dbReference type="PANTHER" id="PTHR13132">
    <property type="entry name" value="ALPHA- 1,6 -FUCOSYLTRANSFERASE"/>
    <property type="match status" value="1"/>
</dbReference>
<keyword evidence="2" id="KW-1185">Reference proteome</keyword>
<gene>
    <name evidence="1" type="ORF">C3L33_16878</name>
</gene>
<evidence type="ECO:0000313" key="1">
    <source>
        <dbReference type="EMBL" id="KAE9451242.1"/>
    </source>
</evidence>
<dbReference type="GO" id="GO:0046921">
    <property type="term" value="F:alpha-(1-&gt;6)-fucosyltransferase activity"/>
    <property type="evidence" value="ECO:0007669"/>
    <property type="project" value="TreeGrafter"/>
</dbReference>
<reference evidence="1 2" key="1">
    <citation type="journal article" date="2019" name="Genome Biol. Evol.">
        <title>The Rhododendron genome and chromosomal organization provide insight into shared whole-genome duplications across the heath family (Ericaceae).</title>
        <authorList>
            <person name="Soza V.L."/>
            <person name="Lindsley D."/>
            <person name="Waalkes A."/>
            <person name="Ramage E."/>
            <person name="Patwardhan R.P."/>
            <person name="Burton J.N."/>
            <person name="Adey A."/>
            <person name="Kumar A."/>
            <person name="Qiu R."/>
            <person name="Shendure J."/>
            <person name="Hall B."/>
        </authorList>
    </citation>
    <scope>NUCLEOTIDE SEQUENCE [LARGE SCALE GENOMIC DNA]</scope>
    <source>
        <strain evidence="1">RSF 1966-606</strain>
    </source>
</reference>
<feature type="non-terminal residue" evidence="1">
    <location>
        <position position="1"/>
    </location>
</feature>
<evidence type="ECO:0008006" key="3">
    <source>
        <dbReference type="Google" id="ProtNLM"/>
    </source>
</evidence>
<protein>
    <recommendedName>
        <fullName evidence="3">O-fucosyltransferase family protein</fullName>
    </recommendedName>
</protein>
<name>A0A6A4L155_9ERIC</name>
<comment type="caution">
    <text evidence="1">The sequence shown here is derived from an EMBL/GenBank/DDBJ whole genome shotgun (WGS) entry which is preliminary data.</text>
</comment>
<dbReference type="Proteomes" id="UP000428333">
    <property type="component" value="Linkage Group LG10"/>
</dbReference>
<dbReference type="GO" id="GO:0006487">
    <property type="term" value="P:protein N-linked glycosylation"/>
    <property type="evidence" value="ECO:0007669"/>
    <property type="project" value="TreeGrafter"/>
</dbReference>
<proteinExistence type="predicted"/>
<dbReference type="EMBL" id="QEFC01002719">
    <property type="protein sequence ID" value="KAE9451242.1"/>
    <property type="molecule type" value="Genomic_DNA"/>
</dbReference>
<dbReference type="PANTHER" id="PTHR13132:SF29">
    <property type="entry name" value="ALPHA-(1,6)-FUCOSYLTRANSFERASE"/>
    <property type="match status" value="1"/>
</dbReference>
<dbReference type="AlphaFoldDB" id="A0A6A4L155"/>
<organism evidence="1 2">
    <name type="scientific">Rhododendron williamsianum</name>
    <dbReference type="NCBI Taxonomy" id="262921"/>
    <lineage>
        <taxon>Eukaryota</taxon>
        <taxon>Viridiplantae</taxon>
        <taxon>Streptophyta</taxon>
        <taxon>Embryophyta</taxon>
        <taxon>Tracheophyta</taxon>
        <taxon>Spermatophyta</taxon>
        <taxon>Magnoliopsida</taxon>
        <taxon>eudicotyledons</taxon>
        <taxon>Gunneridae</taxon>
        <taxon>Pentapetalae</taxon>
        <taxon>asterids</taxon>
        <taxon>Ericales</taxon>
        <taxon>Ericaceae</taxon>
        <taxon>Ericoideae</taxon>
        <taxon>Rhodoreae</taxon>
        <taxon>Rhododendron</taxon>
    </lineage>
</organism>